<evidence type="ECO:0000256" key="16">
    <source>
        <dbReference type="ARBA" id="ARBA00023209"/>
    </source>
</evidence>
<accession>D5V513</accession>
<evidence type="ECO:0000256" key="10">
    <source>
        <dbReference type="ARBA" id="ARBA00022679"/>
    </source>
</evidence>
<evidence type="ECO:0000256" key="19">
    <source>
        <dbReference type="SAM" id="Phobius"/>
    </source>
</evidence>
<gene>
    <name evidence="20" type="ordered locus">Arnit_0309</name>
</gene>
<dbReference type="InterPro" id="IPR000374">
    <property type="entry name" value="PC_trans"/>
</dbReference>
<evidence type="ECO:0000256" key="18">
    <source>
        <dbReference type="RuleBase" id="RU003938"/>
    </source>
</evidence>
<comment type="catalytic activity">
    <reaction evidence="1 18">
        <text>a 1,2-diacyl-sn-glycero-3-phosphate + CTP + H(+) = a CDP-1,2-diacyl-sn-glycerol + diphosphate</text>
        <dbReference type="Rhea" id="RHEA:16229"/>
        <dbReference type="ChEBI" id="CHEBI:15378"/>
        <dbReference type="ChEBI" id="CHEBI:33019"/>
        <dbReference type="ChEBI" id="CHEBI:37563"/>
        <dbReference type="ChEBI" id="CHEBI:58332"/>
        <dbReference type="ChEBI" id="CHEBI:58608"/>
        <dbReference type="EC" id="2.7.7.41"/>
    </reaction>
</comment>
<keyword evidence="17" id="KW-1208">Phospholipid metabolism</keyword>
<keyword evidence="9" id="KW-0444">Lipid biosynthesis</keyword>
<keyword evidence="21" id="KW-1185">Reference proteome</keyword>
<keyword evidence="11 18" id="KW-0812">Transmembrane</keyword>
<evidence type="ECO:0000256" key="1">
    <source>
        <dbReference type="ARBA" id="ARBA00001698"/>
    </source>
</evidence>
<keyword evidence="14" id="KW-0443">Lipid metabolism</keyword>
<dbReference type="GO" id="GO:0005886">
    <property type="term" value="C:plasma membrane"/>
    <property type="evidence" value="ECO:0007669"/>
    <property type="project" value="UniProtKB-SubCell"/>
</dbReference>
<dbReference type="UniPathway" id="UPA00557">
    <property type="reaction ID" value="UER00614"/>
</dbReference>
<evidence type="ECO:0000256" key="13">
    <source>
        <dbReference type="ARBA" id="ARBA00022989"/>
    </source>
</evidence>
<evidence type="ECO:0000256" key="17">
    <source>
        <dbReference type="ARBA" id="ARBA00023264"/>
    </source>
</evidence>
<evidence type="ECO:0000256" key="14">
    <source>
        <dbReference type="ARBA" id="ARBA00023098"/>
    </source>
</evidence>
<keyword evidence="12 18" id="KW-0548">Nucleotidyltransferase</keyword>
<evidence type="ECO:0000256" key="15">
    <source>
        <dbReference type="ARBA" id="ARBA00023136"/>
    </source>
</evidence>
<evidence type="ECO:0000256" key="9">
    <source>
        <dbReference type="ARBA" id="ARBA00022516"/>
    </source>
</evidence>
<dbReference type="AlphaFoldDB" id="D5V513"/>
<dbReference type="KEGG" id="ant:Arnit_0309"/>
<feature type="transmembrane region" description="Helical" evidence="19">
    <location>
        <begin position="165"/>
        <end position="182"/>
    </location>
</feature>
<dbReference type="OrthoDB" id="9799199at2"/>
<dbReference type="STRING" id="572480.Arnit_0309"/>
<evidence type="ECO:0000256" key="2">
    <source>
        <dbReference type="ARBA" id="ARBA00004651"/>
    </source>
</evidence>
<feature type="transmembrane region" description="Helical" evidence="19">
    <location>
        <begin position="66"/>
        <end position="90"/>
    </location>
</feature>
<comment type="similarity">
    <text evidence="5 18">Belongs to the CDS family.</text>
</comment>
<evidence type="ECO:0000256" key="4">
    <source>
        <dbReference type="ARBA" id="ARBA00005189"/>
    </source>
</evidence>
<feature type="transmembrane region" description="Helical" evidence="19">
    <location>
        <begin position="127"/>
        <end position="145"/>
    </location>
</feature>
<evidence type="ECO:0000313" key="20">
    <source>
        <dbReference type="EMBL" id="ADG91975.1"/>
    </source>
</evidence>
<keyword evidence="8" id="KW-1003">Cell membrane</keyword>
<comment type="pathway">
    <text evidence="4">Lipid metabolism.</text>
</comment>
<dbReference type="PROSITE" id="PS01315">
    <property type="entry name" value="CDS"/>
    <property type="match status" value="1"/>
</dbReference>
<keyword evidence="13 19" id="KW-1133">Transmembrane helix</keyword>
<organism evidence="20 21">
    <name type="scientific">Arcobacter nitrofigilis (strain ATCC 33309 / DSM 7299 / CCUG 15893 / LMG 7604 / NCTC 12251 / CI)</name>
    <name type="common">Campylobacter nitrofigilis</name>
    <dbReference type="NCBI Taxonomy" id="572480"/>
    <lineage>
        <taxon>Bacteria</taxon>
        <taxon>Pseudomonadati</taxon>
        <taxon>Campylobacterota</taxon>
        <taxon>Epsilonproteobacteria</taxon>
        <taxon>Campylobacterales</taxon>
        <taxon>Arcobacteraceae</taxon>
        <taxon>Arcobacter</taxon>
    </lineage>
</organism>
<dbReference type="HOGENOM" id="CLU_037294_1_0_7"/>
<sequence length="252" mass="27893">MYELISSSSTRIKTALVLFAVFILVSYINTMFVTWLFLGAFMIVGIDEAMNLFKVKDSTVFQYAAITWIIAYFYPYPEILVLIALVIFASNLAYKRDIDKKVFLPLLYPLISFLTLLTLYNEYGIGVLWWMLFVVASADVGAYYVGRAFGKTKFCETSPNKTLEGVAGGIVLAAILGPIFAIDGITYMGTLVISIVVAISSIFGDLFESYLKREAEVKDSGNILPGHGGVLDRTDGFLFASIVMLVLLRAIL</sequence>
<dbReference type="Pfam" id="PF01148">
    <property type="entry name" value="CTP_transf_1"/>
    <property type="match status" value="1"/>
</dbReference>
<dbReference type="EMBL" id="CP001999">
    <property type="protein sequence ID" value="ADG91975.1"/>
    <property type="molecule type" value="Genomic_DNA"/>
</dbReference>
<dbReference type="PANTHER" id="PTHR46382:SF1">
    <property type="entry name" value="PHOSPHATIDATE CYTIDYLYLTRANSFERASE"/>
    <property type="match status" value="1"/>
</dbReference>
<dbReference type="PANTHER" id="PTHR46382">
    <property type="entry name" value="PHOSPHATIDATE CYTIDYLYLTRANSFERASE"/>
    <property type="match status" value="1"/>
</dbReference>
<evidence type="ECO:0000256" key="5">
    <source>
        <dbReference type="ARBA" id="ARBA00010185"/>
    </source>
</evidence>
<dbReference type="GO" id="GO:0016024">
    <property type="term" value="P:CDP-diacylglycerol biosynthetic process"/>
    <property type="evidence" value="ECO:0007669"/>
    <property type="project" value="UniProtKB-UniPathway"/>
</dbReference>
<feature type="transmembrane region" description="Helical" evidence="19">
    <location>
        <begin position="188"/>
        <end position="207"/>
    </location>
</feature>
<evidence type="ECO:0000256" key="6">
    <source>
        <dbReference type="ARBA" id="ARBA00012487"/>
    </source>
</evidence>
<dbReference type="EC" id="2.7.7.41" evidence="6 18"/>
<keyword evidence="15 19" id="KW-0472">Membrane</keyword>
<keyword evidence="16" id="KW-0594">Phospholipid biosynthesis</keyword>
<feature type="transmembrane region" description="Helical" evidence="19">
    <location>
        <begin position="16"/>
        <end position="46"/>
    </location>
</feature>
<dbReference type="RefSeq" id="WP_013134120.1">
    <property type="nucleotide sequence ID" value="NC_014166.1"/>
</dbReference>
<dbReference type="eggNOG" id="COG4589">
    <property type="taxonomic scope" value="Bacteria"/>
</dbReference>
<keyword evidence="10 18" id="KW-0808">Transferase</keyword>
<evidence type="ECO:0000256" key="3">
    <source>
        <dbReference type="ARBA" id="ARBA00005119"/>
    </source>
</evidence>
<evidence type="ECO:0000256" key="7">
    <source>
        <dbReference type="ARBA" id="ARBA00019373"/>
    </source>
</evidence>
<reference evidence="20 21" key="1">
    <citation type="journal article" date="2010" name="Stand. Genomic Sci.">
        <title>Complete genome sequence of Arcobacter nitrofigilis type strain (CI).</title>
        <authorList>
            <person name="Pati A."/>
            <person name="Gronow S."/>
            <person name="Lapidus A."/>
            <person name="Copeland A."/>
            <person name="Glavina Del Rio T."/>
            <person name="Nolan M."/>
            <person name="Lucas S."/>
            <person name="Tice H."/>
            <person name="Cheng J.F."/>
            <person name="Han C."/>
            <person name="Chertkov O."/>
            <person name="Bruce D."/>
            <person name="Tapia R."/>
            <person name="Goodwin L."/>
            <person name="Pitluck S."/>
            <person name="Liolios K."/>
            <person name="Ivanova N."/>
            <person name="Mavromatis K."/>
            <person name="Chen A."/>
            <person name="Palaniappan K."/>
            <person name="Land M."/>
            <person name="Hauser L."/>
            <person name="Chang Y.J."/>
            <person name="Jeffries C.D."/>
            <person name="Detter J.C."/>
            <person name="Rohde M."/>
            <person name="Goker M."/>
            <person name="Bristow J."/>
            <person name="Eisen J.A."/>
            <person name="Markowitz V."/>
            <person name="Hugenholtz P."/>
            <person name="Klenk H.P."/>
            <person name="Kyrpides N.C."/>
        </authorList>
    </citation>
    <scope>NUCLEOTIDE SEQUENCE [LARGE SCALE GENOMIC DNA]</scope>
    <source>
        <strain evidence="21">ATCC 33309 / DSM 7299 / CCUG 15893 / LMG 7604 / NCTC 12251 / CI</strain>
    </source>
</reference>
<dbReference type="GO" id="GO:0004605">
    <property type="term" value="F:phosphatidate cytidylyltransferase activity"/>
    <property type="evidence" value="ECO:0007669"/>
    <property type="project" value="UniProtKB-EC"/>
</dbReference>
<feature type="transmembrane region" description="Helical" evidence="19">
    <location>
        <begin position="102"/>
        <end position="121"/>
    </location>
</feature>
<name>D5V513_ARCNC</name>
<dbReference type="Proteomes" id="UP000000939">
    <property type="component" value="Chromosome"/>
</dbReference>
<evidence type="ECO:0000256" key="11">
    <source>
        <dbReference type="ARBA" id="ARBA00022692"/>
    </source>
</evidence>
<evidence type="ECO:0000256" key="12">
    <source>
        <dbReference type="ARBA" id="ARBA00022695"/>
    </source>
</evidence>
<comment type="subcellular location">
    <subcellularLocation>
        <location evidence="2">Cell membrane</location>
        <topology evidence="2">Multi-pass membrane protein</topology>
    </subcellularLocation>
</comment>
<evidence type="ECO:0000313" key="21">
    <source>
        <dbReference type="Proteomes" id="UP000000939"/>
    </source>
</evidence>
<proteinExistence type="inferred from homology"/>
<protein>
    <recommendedName>
        <fullName evidence="7 18">Phosphatidate cytidylyltransferase</fullName>
        <ecNumber evidence="6 18">2.7.7.41</ecNumber>
    </recommendedName>
</protein>
<evidence type="ECO:0000256" key="8">
    <source>
        <dbReference type="ARBA" id="ARBA00022475"/>
    </source>
</evidence>
<comment type="pathway">
    <text evidence="3 18">Phospholipid metabolism; CDP-diacylglycerol biosynthesis; CDP-diacylglycerol from sn-glycerol 3-phosphate: step 3/3.</text>
</comment>